<dbReference type="Proteomes" id="UP000198614">
    <property type="component" value="Unassembled WGS sequence"/>
</dbReference>
<evidence type="ECO:0000256" key="1">
    <source>
        <dbReference type="SAM" id="MobiDB-lite"/>
    </source>
</evidence>
<feature type="region of interest" description="Disordered" evidence="1">
    <location>
        <begin position="1"/>
        <end position="45"/>
    </location>
</feature>
<name>A0A1G7NJY5_9ACTN</name>
<protein>
    <submittedName>
        <fullName evidence="2">Uncharacterized protein</fullName>
    </submittedName>
</protein>
<sequence>MATANSSDDHRSPHSTPHPMANPGYGKRSAPEQRPRGRDDFAHLPPREASVAAYLDRLSENADMSVKTLAKVLPYGQCALRTALNALQRAGHLRRGREQITATDGGRRWITRSWFSRTARDDDWWAHFVRGDVPDAEPRPEPAVPSPARPPMPDGDGSRPTPTHYRALLLLASLGRTAPSLTLSQAECANLAPLLDDWFARGATEEGVTHALTGGLPSPVHHPAALVRSRLLAKLPPEPVREEPRTPRRLLECAECGVPGRPEALPGGVCRACRDTPSPPRPRAPLPAPSVHARAAAIRAKMPQRRQERTPA</sequence>
<accession>A0A1G7NJY5</accession>
<dbReference type="AlphaFoldDB" id="A0A1G7NJY5"/>
<feature type="compositionally biased region" description="Pro residues" evidence="1">
    <location>
        <begin position="141"/>
        <end position="153"/>
    </location>
</feature>
<evidence type="ECO:0000313" key="3">
    <source>
        <dbReference type="Proteomes" id="UP000198614"/>
    </source>
</evidence>
<feature type="region of interest" description="Disordered" evidence="1">
    <location>
        <begin position="132"/>
        <end position="162"/>
    </location>
</feature>
<feature type="region of interest" description="Disordered" evidence="1">
    <location>
        <begin position="275"/>
        <end position="312"/>
    </location>
</feature>
<dbReference type="SUPFAM" id="SSF46785">
    <property type="entry name" value="Winged helix' DNA-binding domain"/>
    <property type="match status" value="1"/>
</dbReference>
<feature type="compositionally biased region" description="Basic and acidic residues" evidence="1">
    <location>
        <begin position="29"/>
        <end position="45"/>
    </location>
</feature>
<proteinExistence type="predicted"/>
<feature type="compositionally biased region" description="Pro residues" evidence="1">
    <location>
        <begin position="277"/>
        <end position="288"/>
    </location>
</feature>
<organism evidence="2 3">
    <name type="scientific">Streptomyces griseoaurantiacus</name>
    <dbReference type="NCBI Taxonomy" id="68213"/>
    <lineage>
        <taxon>Bacteria</taxon>
        <taxon>Bacillati</taxon>
        <taxon>Actinomycetota</taxon>
        <taxon>Actinomycetes</taxon>
        <taxon>Kitasatosporales</taxon>
        <taxon>Streptomycetaceae</taxon>
        <taxon>Streptomyces</taxon>
        <taxon>Streptomyces aurantiacus group</taxon>
    </lineage>
</organism>
<dbReference type="InterPro" id="IPR036390">
    <property type="entry name" value="WH_DNA-bd_sf"/>
</dbReference>
<gene>
    <name evidence="2" type="ORF">SAMN05216260_110201</name>
</gene>
<reference evidence="2 3" key="1">
    <citation type="submission" date="2016-10" db="EMBL/GenBank/DDBJ databases">
        <authorList>
            <person name="de Groot N.N."/>
        </authorList>
    </citation>
    <scope>NUCLEOTIDE SEQUENCE [LARGE SCALE GENOMIC DNA]</scope>
    <source>
        <strain evidence="2 3">CGMCC 4.1859</strain>
    </source>
</reference>
<dbReference type="EMBL" id="FNAX01000010">
    <property type="protein sequence ID" value="SDF74333.1"/>
    <property type="molecule type" value="Genomic_DNA"/>
</dbReference>
<evidence type="ECO:0000313" key="2">
    <source>
        <dbReference type="EMBL" id="SDF74333.1"/>
    </source>
</evidence>